<dbReference type="InterPro" id="IPR046254">
    <property type="entry name" value="DUF6287"/>
</dbReference>
<sequence length="285" mass="31263">MALLTACSETEETDLSAFHQDNKTETTQVQKDKNREVKQDKETVNESSISQKEDPTSTAVTSAQPSYHQAPETKQTGLDVKGIANGDYSSIVGTWENNQGQGLIFDQTGLMAYTKAYRDGKIVKREVSLSILRIEENIVLGELGFTDSLYGGGRVDFIPAGIQTLGDKLTYQQDVILVGQSVNAEYEPYYRVSNSIQIPESVKVDDESTIEEGVATDSSSNLAAPGTHIFTKDAPVRSKASLDAKIDFTYGTGQSVYYDQTFVSEGKTWISYVSSSGVRRYVVID</sequence>
<dbReference type="Pfam" id="PF08460">
    <property type="entry name" value="SH3_5"/>
    <property type="match status" value="1"/>
</dbReference>
<dbReference type="Proteomes" id="UP001595807">
    <property type="component" value="Unassembled WGS sequence"/>
</dbReference>
<dbReference type="Gene3D" id="2.30.30.40">
    <property type="entry name" value="SH3 Domains"/>
    <property type="match status" value="1"/>
</dbReference>
<feature type="domain" description="SH3b" evidence="2">
    <location>
        <begin position="223"/>
        <end position="284"/>
    </location>
</feature>
<evidence type="ECO:0000313" key="5">
    <source>
        <dbReference type="Proteomes" id="UP001595807"/>
    </source>
</evidence>
<accession>A0ABV8CYM7</accession>
<evidence type="ECO:0000259" key="2">
    <source>
        <dbReference type="Pfam" id="PF08460"/>
    </source>
</evidence>
<reference evidence="5" key="1">
    <citation type="journal article" date="2019" name="Int. J. Syst. Evol. Microbiol.">
        <title>The Global Catalogue of Microorganisms (GCM) 10K type strain sequencing project: providing services to taxonomists for standard genome sequencing and annotation.</title>
        <authorList>
            <consortium name="The Broad Institute Genomics Platform"/>
            <consortium name="The Broad Institute Genome Sequencing Center for Infectious Disease"/>
            <person name="Wu L."/>
            <person name="Ma J."/>
        </authorList>
    </citation>
    <scope>NUCLEOTIDE SEQUENCE [LARGE SCALE GENOMIC DNA]</scope>
    <source>
        <strain evidence="5">CCUG 67170</strain>
    </source>
</reference>
<proteinExistence type="predicted"/>
<organism evidence="4 5">
    <name type="scientific">Streptococcus caprae</name>
    <dbReference type="NCBI Taxonomy" id="1640501"/>
    <lineage>
        <taxon>Bacteria</taxon>
        <taxon>Bacillati</taxon>
        <taxon>Bacillota</taxon>
        <taxon>Bacilli</taxon>
        <taxon>Lactobacillales</taxon>
        <taxon>Streptococcaceae</taxon>
        <taxon>Streptococcus</taxon>
    </lineage>
</organism>
<comment type="caution">
    <text evidence="4">The sequence shown here is derived from an EMBL/GenBank/DDBJ whole genome shotgun (WGS) entry which is preliminary data.</text>
</comment>
<keyword evidence="5" id="KW-1185">Reference proteome</keyword>
<evidence type="ECO:0000256" key="1">
    <source>
        <dbReference type="SAM" id="MobiDB-lite"/>
    </source>
</evidence>
<feature type="compositionally biased region" description="Polar residues" evidence="1">
    <location>
        <begin position="45"/>
        <end position="76"/>
    </location>
</feature>
<feature type="compositionally biased region" description="Basic and acidic residues" evidence="1">
    <location>
        <begin position="20"/>
        <end position="44"/>
    </location>
</feature>
<evidence type="ECO:0000313" key="4">
    <source>
        <dbReference type="EMBL" id="MFC3928765.1"/>
    </source>
</evidence>
<protein>
    <submittedName>
        <fullName evidence="4">SH3 domain-containing protein</fullName>
    </submittedName>
</protein>
<dbReference type="Pfam" id="PF19804">
    <property type="entry name" value="DUF6287"/>
    <property type="match status" value="1"/>
</dbReference>
<dbReference type="RefSeq" id="WP_380427624.1">
    <property type="nucleotide sequence ID" value="NZ_JBHRZV010000051.1"/>
</dbReference>
<dbReference type="EMBL" id="JBHRZV010000051">
    <property type="protein sequence ID" value="MFC3928765.1"/>
    <property type="molecule type" value="Genomic_DNA"/>
</dbReference>
<dbReference type="InterPro" id="IPR003646">
    <property type="entry name" value="SH3-like_bac-type"/>
</dbReference>
<feature type="region of interest" description="Disordered" evidence="1">
    <location>
        <begin position="1"/>
        <end position="76"/>
    </location>
</feature>
<feature type="domain" description="DUF6287" evidence="3">
    <location>
        <begin position="77"/>
        <end position="109"/>
    </location>
</feature>
<evidence type="ECO:0000259" key="3">
    <source>
        <dbReference type="Pfam" id="PF19804"/>
    </source>
</evidence>
<gene>
    <name evidence="4" type="ORF">ACFORF_09375</name>
</gene>
<name>A0ABV8CYM7_9STRE</name>